<evidence type="ECO:0000313" key="1">
    <source>
        <dbReference type="EMBL" id="GIG96752.1"/>
    </source>
</evidence>
<evidence type="ECO:0008006" key="3">
    <source>
        <dbReference type="Google" id="ProtNLM"/>
    </source>
</evidence>
<dbReference type="Proteomes" id="UP000621500">
    <property type="component" value="Unassembled WGS sequence"/>
</dbReference>
<keyword evidence="2" id="KW-1185">Reference proteome</keyword>
<name>A0ABQ4EQ35_9ACTN</name>
<accession>A0ABQ4EQ35</accession>
<protein>
    <recommendedName>
        <fullName evidence="3">Resolvase/invertase-type recombinase catalytic domain-containing protein</fullName>
    </recommendedName>
</protein>
<comment type="caution">
    <text evidence="1">The sequence shown here is derived from an EMBL/GenBank/DDBJ whole genome shotgun (WGS) entry which is preliminary data.</text>
</comment>
<gene>
    <name evidence="1" type="ORF">Pma05_33250</name>
</gene>
<dbReference type="EMBL" id="BONX01000023">
    <property type="protein sequence ID" value="GIG96752.1"/>
    <property type="molecule type" value="Genomic_DNA"/>
</dbReference>
<reference evidence="1 2" key="1">
    <citation type="submission" date="2021-01" db="EMBL/GenBank/DDBJ databases">
        <title>Whole genome shotgun sequence of Plantactinospora mayteni NBRC 109088.</title>
        <authorList>
            <person name="Komaki H."/>
            <person name="Tamura T."/>
        </authorList>
    </citation>
    <scope>NUCLEOTIDE SEQUENCE [LARGE SCALE GENOMIC DNA]</scope>
    <source>
        <strain evidence="1 2">NBRC 109088</strain>
    </source>
</reference>
<proteinExistence type="predicted"/>
<sequence>MLIVAQYLRRRALRMTDRGVAGRVALHAEVMDTLDRDGWIASVKIYRKRTGAGLLEAHEAVSRIARDGTEE</sequence>
<evidence type="ECO:0000313" key="2">
    <source>
        <dbReference type="Proteomes" id="UP000621500"/>
    </source>
</evidence>
<organism evidence="1 2">
    <name type="scientific">Plantactinospora mayteni</name>
    <dbReference type="NCBI Taxonomy" id="566021"/>
    <lineage>
        <taxon>Bacteria</taxon>
        <taxon>Bacillati</taxon>
        <taxon>Actinomycetota</taxon>
        <taxon>Actinomycetes</taxon>
        <taxon>Micromonosporales</taxon>
        <taxon>Micromonosporaceae</taxon>
        <taxon>Plantactinospora</taxon>
    </lineage>
</organism>